<proteinExistence type="predicted"/>
<organism evidence="1 2">
    <name type="scientific">Paramarasmius palmivorus</name>
    <dbReference type="NCBI Taxonomy" id="297713"/>
    <lineage>
        <taxon>Eukaryota</taxon>
        <taxon>Fungi</taxon>
        <taxon>Dikarya</taxon>
        <taxon>Basidiomycota</taxon>
        <taxon>Agaricomycotina</taxon>
        <taxon>Agaricomycetes</taxon>
        <taxon>Agaricomycetidae</taxon>
        <taxon>Agaricales</taxon>
        <taxon>Marasmiineae</taxon>
        <taxon>Marasmiaceae</taxon>
        <taxon>Paramarasmius</taxon>
    </lineage>
</organism>
<name>A0AAW0BEY9_9AGAR</name>
<dbReference type="AlphaFoldDB" id="A0AAW0BEY9"/>
<keyword evidence="2" id="KW-1185">Reference proteome</keyword>
<accession>A0AAW0BEY9</accession>
<reference evidence="1 2" key="1">
    <citation type="submission" date="2024-01" db="EMBL/GenBank/DDBJ databases">
        <title>A draft genome for a cacao thread blight-causing isolate of Paramarasmius palmivorus.</title>
        <authorList>
            <person name="Baruah I.K."/>
            <person name="Bukari Y."/>
            <person name="Amoako-Attah I."/>
            <person name="Meinhardt L.W."/>
            <person name="Bailey B.A."/>
            <person name="Cohen S.P."/>
        </authorList>
    </citation>
    <scope>NUCLEOTIDE SEQUENCE [LARGE SCALE GENOMIC DNA]</scope>
    <source>
        <strain evidence="1 2">GH-12</strain>
    </source>
</reference>
<protein>
    <submittedName>
        <fullName evidence="1">Uncharacterized protein</fullName>
    </submittedName>
</protein>
<sequence>MMKYLKSNPNVIPMGGKFKTDGPLDTEACNFHGTTRPVQVVEHITLRDNEQSAQGITPTIMAITDSVQPVNQDKDDIGQAIPFTQSLQKLRLCSPDGDVMGKPVSKAFDYDFTSVFNNQKSSFEGLRARLNIASETVTPVTFPLAGEAIEVYLTNRTQVRYHGMNWLGVLQPKSLILATVRVYRLLGFFDKSRFASYRLYLELAEVDMLMVEGALDVLLNLQKDVAAQDAQYIDPFVRTFMF</sequence>
<gene>
    <name evidence="1" type="ORF">VNI00_016554</name>
</gene>
<dbReference type="EMBL" id="JAYKXP010000132">
    <property type="protein sequence ID" value="KAK7023671.1"/>
    <property type="molecule type" value="Genomic_DNA"/>
</dbReference>
<dbReference type="Proteomes" id="UP001383192">
    <property type="component" value="Unassembled WGS sequence"/>
</dbReference>
<evidence type="ECO:0000313" key="1">
    <source>
        <dbReference type="EMBL" id="KAK7023671.1"/>
    </source>
</evidence>
<evidence type="ECO:0000313" key="2">
    <source>
        <dbReference type="Proteomes" id="UP001383192"/>
    </source>
</evidence>
<comment type="caution">
    <text evidence="1">The sequence shown here is derived from an EMBL/GenBank/DDBJ whole genome shotgun (WGS) entry which is preliminary data.</text>
</comment>